<evidence type="ECO:0000313" key="2">
    <source>
        <dbReference type="EMBL" id="TEB28459.1"/>
    </source>
</evidence>
<evidence type="ECO:0000256" key="1">
    <source>
        <dbReference type="SAM" id="MobiDB-lite"/>
    </source>
</evidence>
<dbReference type="SUPFAM" id="SSF52047">
    <property type="entry name" value="RNI-like"/>
    <property type="match status" value="1"/>
</dbReference>
<dbReference type="Proteomes" id="UP000298030">
    <property type="component" value="Unassembled WGS sequence"/>
</dbReference>
<organism evidence="2 3">
    <name type="scientific">Coprinellus micaceus</name>
    <name type="common">Glistening ink-cap mushroom</name>
    <name type="synonym">Coprinus micaceus</name>
    <dbReference type="NCBI Taxonomy" id="71717"/>
    <lineage>
        <taxon>Eukaryota</taxon>
        <taxon>Fungi</taxon>
        <taxon>Dikarya</taxon>
        <taxon>Basidiomycota</taxon>
        <taxon>Agaricomycotina</taxon>
        <taxon>Agaricomycetes</taxon>
        <taxon>Agaricomycetidae</taxon>
        <taxon>Agaricales</taxon>
        <taxon>Agaricineae</taxon>
        <taxon>Psathyrellaceae</taxon>
        <taxon>Coprinellus</taxon>
    </lineage>
</organism>
<keyword evidence="3" id="KW-1185">Reference proteome</keyword>
<gene>
    <name evidence="2" type="ORF">FA13DRAFT_1711766</name>
</gene>
<dbReference type="InterPro" id="IPR032675">
    <property type="entry name" value="LRR_dom_sf"/>
</dbReference>
<dbReference type="STRING" id="71717.A0A4Y7T4H1"/>
<evidence type="ECO:0000313" key="3">
    <source>
        <dbReference type="Proteomes" id="UP000298030"/>
    </source>
</evidence>
<dbReference type="AlphaFoldDB" id="A0A4Y7T4H1"/>
<dbReference type="Gene3D" id="3.80.10.10">
    <property type="entry name" value="Ribonuclease Inhibitor"/>
    <property type="match status" value="1"/>
</dbReference>
<proteinExistence type="predicted"/>
<protein>
    <recommendedName>
        <fullName evidence="4">F-box domain-containing protein</fullName>
    </recommendedName>
</protein>
<reference evidence="2 3" key="1">
    <citation type="journal article" date="2019" name="Nat. Ecol. Evol.">
        <title>Megaphylogeny resolves global patterns of mushroom evolution.</title>
        <authorList>
            <person name="Varga T."/>
            <person name="Krizsan K."/>
            <person name="Foldi C."/>
            <person name="Dima B."/>
            <person name="Sanchez-Garcia M."/>
            <person name="Sanchez-Ramirez S."/>
            <person name="Szollosi G.J."/>
            <person name="Szarkandi J.G."/>
            <person name="Papp V."/>
            <person name="Albert L."/>
            <person name="Andreopoulos W."/>
            <person name="Angelini C."/>
            <person name="Antonin V."/>
            <person name="Barry K.W."/>
            <person name="Bougher N.L."/>
            <person name="Buchanan P."/>
            <person name="Buyck B."/>
            <person name="Bense V."/>
            <person name="Catcheside P."/>
            <person name="Chovatia M."/>
            <person name="Cooper J."/>
            <person name="Damon W."/>
            <person name="Desjardin D."/>
            <person name="Finy P."/>
            <person name="Geml J."/>
            <person name="Haridas S."/>
            <person name="Hughes K."/>
            <person name="Justo A."/>
            <person name="Karasinski D."/>
            <person name="Kautmanova I."/>
            <person name="Kiss B."/>
            <person name="Kocsube S."/>
            <person name="Kotiranta H."/>
            <person name="LaButti K.M."/>
            <person name="Lechner B.E."/>
            <person name="Liimatainen K."/>
            <person name="Lipzen A."/>
            <person name="Lukacs Z."/>
            <person name="Mihaltcheva S."/>
            <person name="Morgado L.N."/>
            <person name="Niskanen T."/>
            <person name="Noordeloos M.E."/>
            <person name="Ohm R.A."/>
            <person name="Ortiz-Santana B."/>
            <person name="Ovrebo C."/>
            <person name="Racz N."/>
            <person name="Riley R."/>
            <person name="Savchenko A."/>
            <person name="Shiryaev A."/>
            <person name="Soop K."/>
            <person name="Spirin V."/>
            <person name="Szebenyi C."/>
            <person name="Tomsovsky M."/>
            <person name="Tulloss R.E."/>
            <person name="Uehling J."/>
            <person name="Grigoriev I.V."/>
            <person name="Vagvolgyi C."/>
            <person name="Papp T."/>
            <person name="Martin F.M."/>
            <person name="Miettinen O."/>
            <person name="Hibbett D.S."/>
            <person name="Nagy L.G."/>
        </authorList>
    </citation>
    <scope>NUCLEOTIDE SEQUENCE [LARGE SCALE GENOMIC DNA]</scope>
    <source>
        <strain evidence="2 3">FP101781</strain>
    </source>
</reference>
<dbReference type="EMBL" id="QPFP01000032">
    <property type="protein sequence ID" value="TEB28459.1"/>
    <property type="molecule type" value="Genomic_DNA"/>
</dbReference>
<evidence type="ECO:0008006" key="4">
    <source>
        <dbReference type="Google" id="ProtNLM"/>
    </source>
</evidence>
<accession>A0A4Y7T4H1</accession>
<dbReference type="OrthoDB" id="2890556at2759"/>
<name>A0A4Y7T4H1_COPMI</name>
<feature type="region of interest" description="Disordered" evidence="1">
    <location>
        <begin position="137"/>
        <end position="156"/>
    </location>
</feature>
<comment type="caution">
    <text evidence="2">The sequence shown here is derived from an EMBL/GenBank/DDBJ whole genome shotgun (WGS) entry which is preliminary data.</text>
</comment>
<sequence>MSPREGWQQAAYGTHRLWTELQLERPFTDEVRLKAQQWLNRAGSLPKSVSIRAGDMRLGMCMPGNPHCSFANRSMARFLTNGPAITDLTIECASSSCIRHLLEEMGNVKRLGLRRSWDSVRSLCIAVDCEWLEEVKDDDDNGQSEPSTGGEGRRPTSLFAHLPAITSLYLHLPEYEGDDTDLALDIPERLLVQLKDFALICDWGADKILPVLKSCSNLETFTLDVNHADFVLDPDDPWQTRKDDQAALLPKVRKLNLLRFPPDAAAYLQFFRTYSLEEMELHFNGEGIHWNTTWGIAFSSYFERFIQRSQGKGSSSGLRRLTLSSLEITAKEMHRILSKLPSLTHLTLDNVRVPPILFGDLLRLKKGVAPLPNLEQLTIMTDPKNLDFIDSADEYVATRDMRSREGGFPFVATKLTII</sequence>